<evidence type="ECO:0000256" key="6">
    <source>
        <dbReference type="ARBA" id="ARBA00018569"/>
    </source>
</evidence>
<dbReference type="InterPro" id="IPR001509">
    <property type="entry name" value="Epimerase_deHydtase"/>
</dbReference>
<dbReference type="GO" id="GO:0006012">
    <property type="term" value="P:galactose metabolic process"/>
    <property type="evidence" value="ECO:0007669"/>
    <property type="project" value="UniProtKB-UniPathway"/>
</dbReference>
<evidence type="ECO:0000256" key="2">
    <source>
        <dbReference type="ARBA" id="ARBA00001911"/>
    </source>
</evidence>
<evidence type="ECO:0000256" key="1">
    <source>
        <dbReference type="ARBA" id="ARBA00000083"/>
    </source>
</evidence>
<comment type="cofactor">
    <cofactor evidence="2 10">
        <name>NAD(+)</name>
        <dbReference type="ChEBI" id="CHEBI:57540"/>
    </cofactor>
</comment>
<dbReference type="Proteomes" id="UP000199073">
    <property type="component" value="Unassembled WGS sequence"/>
</dbReference>
<name>A0A1H0QXG6_9BACT</name>
<evidence type="ECO:0000256" key="5">
    <source>
        <dbReference type="ARBA" id="ARBA00013189"/>
    </source>
</evidence>
<dbReference type="Pfam" id="PF01370">
    <property type="entry name" value="Epimerase"/>
    <property type="match status" value="1"/>
</dbReference>
<keyword evidence="7 10" id="KW-0520">NAD</keyword>
<comment type="similarity">
    <text evidence="4 10">Belongs to the NAD(P)-dependent epimerase/dehydratase family.</text>
</comment>
<evidence type="ECO:0000313" key="13">
    <source>
        <dbReference type="Proteomes" id="UP000199073"/>
    </source>
</evidence>
<dbReference type="RefSeq" id="WP_092222558.1">
    <property type="nucleotide sequence ID" value="NZ_FNJI01000013.1"/>
</dbReference>
<comment type="catalytic activity">
    <reaction evidence="1 10">
        <text>UDP-alpha-D-glucose = UDP-alpha-D-galactose</text>
        <dbReference type="Rhea" id="RHEA:22168"/>
        <dbReference type="ChEBI" id="CHEBI:58885"/>
        <dbReference type="ChEBI" id="CHEBI:66914"/>
        <dbReference type="EC" id="5.1.3.2"/>
    </reaction>
</comment>
<evidence type="ECO:0000256" key="7">
    <source>
        <dbReference type="ARBA" id="ARBA00023027"/>
    </source>
</evidence>
<dbReference type="EMBL" id="FNJI01000013">
    <property type="protein sequence ID" value="SDP21436.1"/>
    <property type="molecule type" value="Genomic_DNA"/>
</dbReference>
<dbReference type="InterPro" id="IPR005886">
    <property type="entry name" value="UDP_G4E"/>
</dbReference>
<evidence type="ECO:0000256" key="9">
    <source>
        <dbReference type="ARBA" id="ARBA00023277"/>
    </source>
</evidence>
<evidence type="ECO:0000256" key="10">
    <source>
        <dbReference type="RuleBase" id="RU366046"/>
    </source>
</evidence>
<dbReference type="SUPFAM" id="SSF51735">
    <property type="entry name" value="NAD(P)-binding Rossmann-fold domains"/>
    <property type="match status" value="1"/>
</dbReference>
<evidence type="ECO:0000313" key="12">
    <source>
        <dbReference type="EMBL" id="SDP21436.1"/>
    </source>
</evidence>
<dbReference type="PANTHER" id="PTHR43725:SF53">
    <property type="entry name" value="UDP-ARABINOSE 4-EPIMERASE 1"/>
    <property type="match status" value="1"/>
</dbReference>
<dbReference type="PANTHER" id="PTHR43725">
    <property type="entry name" value="UDP-GLUCOSE 4-EPIMERASE"/>
    <property type="match status" value="1"/>
</dbReference>
<feature type="domain" description="NAD-dependent epimerase/dehydratase" evidence="11">
    <location>
        <begin position="5"/>
        <end position="252"/>
    </location>
</feature>
<dbReference type="InterPro" id="IPR036291">
    <property type="entry name" value="NAD(P)-bd_dom_sf"/>
</dbReference>
<comment type="pathway">
    <text evidence="3 10">Carbohydrate metabolism; galactose metabolism.</text>
</comment>
<dbReference type="EC" id="5.1.3.2" evidence="5 10"/>
<dbReference type="UniPathway" id="UPA00214"/>
<dbReference type="GO" id="GO:0003978">
    <property type="term" value="F:UDP-glucose 4-epimerase activity"/>
    <property type="evidence" value="ECO:0007669"/>
    <property type="project" value="UniProtKB-UniRule"/>
</dbReference>
<keyword evidence="8 10" id="KW-0413">Isomerase</keyword>
<organism evidence="12 13">
    <name type="scientific">Desulforhopalus singaporensis</name>
    <dbReference type="NCBI Taxonomy" id="91360"/>
    <lineage>
        <taxon>Bacteria</taxon>
        <taxon>Pseudomonadati</taxon>
        <taxon>Thermodesulfobacteriota</taxon>
        <taxon>Desulfobulbia</taxon>
        <taxon>Desulfobulbales</taxon>
        <taxon>Desulfocapsaceae</taxon>
        <taxon>Desulforhopalus</taxon>
    </lineage>
</organism>
<dbReference type="NCBIfam" id="TIGR01179">
    <property type="entry name" value="galE"/>
    <property type="match status" value="1"/>
</dbReference>
<evidence type="ECO:0000256" key="3">
    <source>
        <dbReference type="ARBA" id="ARBA00004947"/>
    </source>
</evidence>
<evidence type="ECO:0000256" key="4">
    <source>
        <dbReference type="ARBA" id="ARBA00007637"/>
    </source>
</evidence>
<keyword evidence="13" id="KW-1185">Reference proteome</keyword>
<protein>
    <recommendedName>
        <fullName evidence="6 10">UDP-glucose 4-epimerase</fullName>
        <ecNumber evidence="5 10">5.1.3.2</ecNumber>
    </recommendedName>
</protein>
<gene>
    <name evidence="12" type="ORF">SAMN05660330_02097</name>
</gene>
<reference evidence="12 13" key="1">
    <citation type="submission" date="2016-10" db="EMBL/GenBank/DDBJ databases">
        <authorList>
            <person name="de Groot N.N."/>
        </authorList>
    </citation>
    <scope>NUCLEOTIDE SEQUENCE [LARGE SCALE GENOMIC DNA]</scope>
    <source>
        <strain evidence="12 13">DSM 12130</strain>
    </source>
</reference>
<dbReference type="OrthoDB" id="9801785at2"/>
<dbReference type="STRING" id="91360.SAMN05660330_02097"/>
<accession>A0A1H0QXG6</accession>
<comment type="subunit">
    <text evidence="10">Homodimer.</text>
</comment>
<keyword evidence="9 10" id="KW-0119">Carbohydrate metabolism</keyword>
<dbReference type="AlphaFoldDB" id="A0A1H0QXG6"/>
<proteinExistence type="inferred from homology"/>
<sequence>MAEFLIVGGAGYIGSHMCKYLHSKGHTPVVLDNLSYGHRQAVKWGPFYQGGLADKELLSVIFGSHDIQAVMHFAAFCYVGESVTDPLKYYRNNVSAPLDLLESMIEHRVLKFIFSSTCATYGEPTSLPIDESHPQNPINPYGRTKLMMENILDDFDAAYGLKSVCLRYFNAAGADPEGELGEDHNPETHLIPLVIRSALDKARKLTVFGDDYPTKDGTCVRDYIHIMDLAQAHYLAMQHLLDGGDSRKYNLGNGNGHSILDVINTVAKAGGVKIDFAYADRRAGDPAALVGSSDKAMNELGWKPEYDDLETIIDTAWNWHKSYPQGYDGENS</sequence>
<dbReference type="Gene3D" id="3.40.50.720">
    <property type="entry name" value="NAD(P)-binding Rossmann-like Domain"/>
    <property type="match status" value="1"/>
</dbReference>
<evidence type="ECO:0000256" key="8">
    <source>
        <dbReference type="ARBA" id="ARBA00023235"/>
    </source>
</evidence>
<dbReference type="Gene3D" id="3.90.25.10">
    <property type="entry name" value="UDP-galactose 4-epimerase, domain 1"/>
    <property type="match status" value="1"/>
</dbReference>
<evidence type="ECO:0000259" key="11">
    <source>
        <dbReference type="Pfam" id="PF01370"/>
    </source>
</evidence>
<dbReference type="CDD" id="cd05247">
    <property type="entry name" value="UDP_G4E_1_SDR_e"/>
    <property type="match status" value="1"/>
</dbReference>